<protein>
    <submittedName>
        <fullName evidence="6">Reticulon-4-interacting protein 1, mitochondrial</fullName>
    </submittedName>
</protein>
<keyword evidence="7" id="KW-1185">Reference proteome</keyword>
<dbReference type="GO" id="GO:0008270">
    <property type="term" value="F:zinc ion binding"/>
    <property type="evidence" value="ECO:0007669"/>
    <property type="project" value="InterPro"/>
</dbReference>
<dbReference type="OrthoDB" id="48317at2759"/>
<name>A0A0P5Z664_9CRUS</name>
<dbReference type="InterPro" id="IPR050700">
    <property type="entry name" value="YIM1/Zinc_Alcohol_DH_Fams"/>
</dbReference>
<dbReference type="Gene3D" id="3.90.180.10">
    <property type="entry name" value="Medium-chain alcohol dehydrogenases, catalytic domain"/>
    <property type="match status" value="1"/>
</dbReference>
<evidence type="ECO:0000256" key="1">
    <source>
        <dbReference type="ARBA" id="ARBA00004173"/>
    </source>
</evidence>
<evidence type="ECO:0000313" key="6">
    <source>
        <dbReference type="EMBL" id="KZS03519.1"/>
    </source>
</evidence>
<dbReference type="FunFam" id="3.40.50.720:FF:000147">
    <property type="entry name" value="Reticulon-4-interacting protein 1 homolog, mitochondrial"/>
    <property type="match status" value="1"/>
</dbReference>
<comment type="similarity">
    <text evidence="2">Belongs to the zinc-containing alcohol dehydrogenase family. Quinone oxidoreductase subfamily.</text>
</comment>
<evidence type="ECO:0000256" key="3">
    <source>
        <dbReference type="ARBA" id="ARBA00022946"/>
    </source>
</evidence>
<dbReference type="InterPro" id="IPR013154">
    <property type="entry name" value="ADH-like_N"/>
</dbReference>
<evidence type="ECO:0000256" key="5">
    <source>
        <dbReference type="ARBA" id="ARBA00023128"/>
    </source>
</evidence>
<evidence type="ECO:0000256" key="4">
    <source>
        <dbReference type="ARBA" id="ARBA00023002"/>
    </source>
</evidence>
<dbReference type="PANTHER" id="PTHR11695">
    <property type="entry name" value="ALCOHOL DEHYDROGENASE RELATED"/>
    <property type="match status" value="1"/>
</dbReference>
<reference evidence="6 7" key="1">
    <citation type="submission" date="2016-03" db="EMBL/GenBank/DDBJ databases">
        <title>EvidentialGene: Evidence-directed Construction of Genes on Genomes.</title>
        <authorList>
            <person name="Gilbert D.G."/>
            <person name="Choi J.-H."/>
            <person name="Mockaitis K."/>
            <person name="Colbourne J."/>
            <person name="Pfrender M."/>
        </authorList>
    </citation>
    <scope>NUCLEOTIDE SEQUENCE [LARGE SCALE GENOMIC DNA]</scope>
    <source>
        <strain evidence="6 7">Xinb3</strain>
        <tissue evidence="6">Complete organism</tissue>
    </source>
</reference>
<dbReference type="EMBL" id="LRGB01003257">
    <property type="protein sequence ID" value="KZS03519.1"/>
    <property type="molecule type" value="Genomic_DNA"/>
</dbReference>
<gene>
    <name evidence="6" type="ORF">APZ42_033705</name>
</gene>
<dbReference type="SUPFAM" id="SSF51735">
    <property type="entry name" value="NAD(P)-binding Rossmann-fold domains"/>
    <property type="match status" value="1"/>
</dbReference>
<dbReference type="PANTHER" id="PTHR11695:SF294">
    <property type="entry name" value="RETICULON-4-INTERACTING PROTEIN 1, MITOCHONDRIAL"/>
    <property type="match status" value="1"/>
</dbReference>
<accession>A0A0P5Z664</accession>
<dbReference type="Pfam" id="PF08240">
    <property type="entry name" value="ADH_N"/>
    <property type="match status" value="1"/>
</dbReference>
<keyword evidence="3" id="KW-0809">Transit peptide</keyword>
<dbReference type="SUPFAM" id="SSF50129">
    <property type="entry name" value="GroES-like"/>
    <property type="match status" value="1"/>
</dbReference>
<keyword evidence="5" id="KW-0496">Mitochondrion</keyword>
<keyword evidence="4" id="KW-0560">Oxidoreductase</keyword>
<dbReference type="Proteomes" id="UP000076858">
    <property type="component" value="Unassembled WGS sequence"/>
</dbReference>
<dbReference type="InterPro" id="IPR011032">
    <property type="entry name" value="GroES-like_sf"/>
</dbReference>
<comment type="caution">
    <text evidence="6">The sequence shown here is derived from an EMBL/GenBank/DDBJ whole genome shotgun (WGS) entry which is preliminary data.</text>
</comment>
<dbReference type="AlphaFoldDB" id="A0A0P5Z664"/>
<dbReference type="CDD" id="cd08248">
    <property type="entry name" value="RTN4I1"/>
    <property type="match status" value="1"/>
</dbReference>
<comment type="subcellular location">
    <subcellularLocation>
        <location evidence="1">Mitochondrion</location>
    </subcellularLocation>
</comment>
<evidence type="ECO:0000256" key="2">
    <source>
        <dbReference type="ARBA" id="ARBA00010371"/>
    </source>
</evidence>
<dbReference type="InterPro" id="IPR020843">
    <property type="entry name" value="ER"/>
</dbReference>
<dbReference type="InterPro" id="IPR002364">
    <property type="entry name" value="Quin_OxRdtase/zeta-crystal_CS"/>
</dbReference>
<dbReference type="GO" id="GO:0016491">
    <property type="term" value="F:oxidoreductase activity"/>
    <property type="evidence" value="ECO:0007669"/>
    <property type="project" value="UniProtKB-KW"/>
</dbReference>
<evidence type="ECO:0000313" key="7">
    <source>
        <dbReference type="Proteomes" id="UP000076858"/>
    </source>
</evidence>
<dbReference type="SMART" id="SM00829">
    <property type="entry name" value="PKS_ER"/>
    <property type="match status" value="1"/>
</dbReference>
<dbReference type="Gene3D" id="3.40.50.720">
    <property type="entry name" value="NAD(P)-binding Rossmann-like Domain"/>
    <property type="match status" value="1"/>
</dbReference>
<dbReference type="PROSITE" id="PS01162">
    <property type="entry name" value="QOR_ZETA_CRYSTAL"/>
    <property type="match status" value="1"/>
</dbReference>
<proteinExistence type="inferred from homology"/>
<dbReference type="STRING" id="35525.A0A0P5Z664"/>
<dbReference type="GO" id="GO:0005739">
    <property type="term" value="C:mitochondrion"/>
    <property type="evidence" value="ECO:0007669"/>
    <property type="project" value="UniProtKB-SubCell"/>
</dbReference>
<dbReference type="Pfam" id="PF13602">
    <property type="entry name" value="ADH_zinc_N_2"/>
    <property type="match status" value="1"/>
</dbReference>
<dbReference type="InterPro" id="IPR036291">
    <property type="entry name" value="NAD(P)-bd_dom_sf"/>
</dbReference>
<organism evidence="6 7">
    <name type="scientific">Daphnia magna</name>
    <dbReference type="NCBI Taxonomy" id="35525"/>
    <lineage>
        <taxon>Eukaryota</taxon>
        <taxon>Metazoa</taxon>
        <taxon>Ecdysozoa</taxon>
        <taxon>Arthropoda</taxon>
        <taxon>Crustacea</taxon>
        <taxon>Branchiopoda</taxon>
        <taxon>Diplostraca</taxon>
        <taxon>Cladocera</taxon>
        <taxon>Anomopoda</taxon>
        <taxon>Daphniidae</taxon>
        <taxon>Daphnia</taxon>
    </lineage>
</organism>
<sequence length="393" mass="42476">MSSLASRTILGFEVMSLKSTIRKFSSFVRPNELPNLPGTMSAWQLYGYKGLESLKLVSTVEVPPITQPNEVLVKIKAASINSLDVMMSEGYGQQLFENYSYLKPSRISQITKTHLPLTLGRDFAGVVQAVGGAVKNLQPGDEVMGFIPPPLAGSHAEYLVTSASNMKQKPENLTMEEAASIPYAGLTAWSALSITAELCIGSKGKKVLVIGAAGGVGSIAIQLLKNWGAIVVASGSSEVIPFLTELGSDFVIDYTSPEAESELYQFGGFDVILDCTGRTHNFNYSFLKPWSNAKYVTLSPPTLRNFDEHGMIGGMMKNGLDLLAANSSAIIEGKTLRWAYFVPSSSALAELVDLAQNKKLQTAIDSVFPYEQLPEAYAKMKAGHKRGKIIVTM</sequence>
<dbReference type="InterPro" id="IPR037397">
    <property type="entry name" value="RTN4IP1"/>
</dbReference>